<reference evidence="2" key="1">
    <citation type="journal article" date="2019" name="Nat. Commun.">
        <title>The genome of broomcorn millet.</title>
        <authorList>
            <person name="Zou C."/>
            <person name="Miki D."/>
            <person name="Li D."/>
            <person name="Tang Q."/>
            <person name="Xiao L."/>
            <person name="Rajput S."/>
            <person name="Deng P."/>
            <person name="Jia W."/>
            <person name="Huang R."/>
            <person name="Zhang M."/>
            <person name="Sun Y."/>
            <person name="Hu J."/>
            <person name="Fu X."/>
            <person name="Schnable P.S."/>
            <person name="Li F."/>
            <person name="Zhang H."/>
            <person name="Feng B."/>
            <person name="Zhu X."/>
            <person name="Liu R."/>
            <person name="Schnable J.C."/>
            <person name="Zhu J.-K."/>
            <person name="Zhang H."/>
        </authorList>
    </citation>
    <scope>NUCLEOTIDE SEQUENCE [LARGE SCALE GENOMIC DNA]</scope>
</reference>
<dbReference type="Proteomes" id="UP000275267">
    <property type="component" value="Unassembled WGS sequence"/>
</dbReference>
<comment type="caution">
    <text evidence="1">The sequence shown here is derived from an EMBL/GenBank/DDBJ whole genome shotgun (WGS) entry which is preliminary data.</text>
</comment>
<organism evidence="1 2">
    <name type="scientific">Panicum miliaceum</name>
    <name type="common">Proso millet</name>
    <name type="synonym">Broomcorn millet</name>
    <dbReference type="NCBI Taxonomy" id="4540"/>
    <lineage>
        <taxon>Eukaryota</taxon>
        <taxon>Viridiplantae</taxon>
        <taxon>Streptophyta</taxon>
        <taxon>Embryophyta</taxon>
        <taxon>Tracheophyta</taxon>
        <taxon>Spermatophyta</taxon>
        <taxon>Magnoliopsida</taxon>
        <taxon>Liliopsida</taxon>
        <taxon>Poales</taxon>
        <taxon>Poaceae</taxon>
        <taxon>PACMAD clade</taxon>
        <taxon>Panicoideae</taxon>
        <taxon>Panicodae</taxon>
        <taxon>Paniceae</taxon>
        <taxon>Panicinae</taxon>
        <taxon>Panicum</taxon>
        <taxon>Panicum sect. Panicum</taxon>
    </lineage>
</organism>
<name>A0A3L6PH64_PANMI</name>
<keyword evidence="2" id="KW-1185">Reference proteome</keyword>
<protein>
    <submittedName>
        <fullName evidence="1">Hexose transporter</fullName>
    </submittedName>
</protein>
<gene>
    <name evidence="1" type="ORF">C2845_PM10G15080</name>
</gene>
<proteinExistence type="predicted"/>
<dbReference type="AlphaFoldDB" id="A0A3L6PH64"/>
<evidence type="ECO:0000313" key="1">
    <source>
        <dbReference type="EMBL" id="RLM56349.1"/>
    </source>
</evidence>
<dbReference type="EMBL" id="PQIB02000018">
    <property type="protein sequence ID" value="RLM56349.1"/>
    <property type="molecule type" value="Genomic_DNA"/>
</dbReference>
<dbReference type="STRING" id="4540.A0A3L6PH64"/>
<accession>A0A3L6PH64</accession>
<sequence length="110" mass="11403">MFRGRDDVAWEMALLVEGLGTAGDTAIEEYIVGPHPADEADGGDRGSMLGSAIGLGSRQGSVLDHLRDSVVALLGSVHDLKPTPAAAPEGSMLFSNLGSMLSFHDKAPVD</sequence>
<evidence type="ECO:0000313" key="2">
    <source>
        <dbReference type="Proteomes" id="UP000275267"/>
    </source>
</evidence>